<reference evidence="1" key="1">
    <citation type="submission" date="2018-12" db="EMBL/GenBank/DDBJ databases">
        <authorList>
            <person name="Jadhav K."/>
            <person name="Kushwaha B."/>
            <person name="Jadhav I."/>
        </authorList>
    </citation>
    <scope>NUCLEOTIDE SEQUENCE [LARGE SCALE GENOMIC DNA]</scope>
    <source>
        <strain evidence="1">SBS 10</strain>
    </source>
</reference>
<gene>
    <name evidence="1" type="ORF">DSL92_07695</name>
</gene>
<dbReference type="AlphaFoldDB" id="A0A3S0NDP5"/>
<sequence length="78" mass="8228">MRDLSRHHGSTGIAPVVFTAGLDVSWRRALFSQRVTATSANWRGSCRRSHGALDAQVASAYGGVLIAGTFLTALEALG</sequence>
<protein>
    <submittedName>
        <fullName evidence="1">Uncharacterized protein</fullName>
    </submittedName>
</protein>
<comment type="caution">
    <text evidence="1">The sequence shown here is derived from an EMBL/GenBank/DDBJ whole genome shotgun (WGS) entry which is preliminary data.</text>
</comment>
<evidence type="ECO:0000313" key="1">
    <source>
        <dbReference type="EMBL" id="RUA22103.1"/>
    </source>
</evidence>
<organism evidence="1">
    <name type="scientific">Billgrantia gudaonensis</name>
    <dbReference type="NCBI Taxonomy" id="376427"/>
    <lineage>
        <taxon>Bacteria</taxon>
        <taxon>Pseudomonadati</taxon>
        <taxon>Pseudomonadota</taxon>
        <taxon>Gammaproteobacteria</taxon>
        <taxon>Oceanospirillales</taxon>
        <taxon>Halomonadaceae</taxon>
        <taxon>Billgrantia</taxon>
    </lineage>
</organism>
<dbReference type="EMBL" id="RXHI01000024">
    <property type="protein sequence ID" value="RUA22103.1"/>
    <property type="molecule type" value="Genomic_DNA"/>
</dbReference>
<accession>A0A3S0NDP5</accession>
<proteinExistence type="predicted"/>
<name>A0A3S0NDP5_9GAMM</name>